<feature type="transmembrane region" description="Helical" evidence="1">
    <location>
        <begin position="53"/>
        <end position="76"/>
    </location>
</feature>
<sequence>MISMGSVWDRTAEFLSDNLGTILPIALLGIFVPAVITGNFAELRPGAAPGLAMGLGLGSLALALVTFWGQLAITALTLDPSHGRAATGVATRRFPAALLVMVVVLIAGLAASIPVGVILAASGVDVAAMAQDSMPEIPAAAATAVALYVLILLPVMLWLVARLAVLLPVIVGEGQALGAIARSWRLTRGAALKIAGVIILYAVVSIVANLAATTAFGAVMFLIAGRGEDGLSLATVLTTIVGGAVSTGFTVLGTAFTAKLFVALLLREEAAKAQ</sequence>
<feature type="transmembrane region" description="Helical" evidence="1">
    <location>
        <begin position="21"/>
        <end position="41"/>
    </location>
</feature>
<dbReference type="Proteomes" id="UP001139451">
    <property type="component" value="Unassembled WGS sequence"/>
</dbReference>
<keyword evidence="1" id="KW-0812">Transmembrane</keyword>
<evidence type="ECO:0000313" key="2">
    <source>
        <dbReference type="EMBL" id="MCP3730118.1"/>
    </source>
</evidence>
<organism evidence="2 3">
    <name type="scientific">Sphingomonas tagetis</name>
    <dbReference type="NCBI Taxonomy" id="2949092"/>
    <lineage>
        <taxon>Bacteria</taxon>
        <taxon>Pseudomonadati</taxon>
        <taxon>Pseudomonadota</taxon>
        <taxon>Alphaproteobacteria</taxon>
        <taxon>Sphingomonadales</taxon>
        <taxon>Sphingomonadaceae</taxon>
        <taxon>Sphingomonas</taxon>
    </lineage>
</organism>
<keyword evidence="1" id="KW-0472">Membrane</keyword>
<gene>
    <name evidence="2" type="ORF">M9978_06710</name>
</gene>
<proteinExistence type="predicted"/>
<name>A0A9X2HFZ8_9SPHN</name>
<evidence type="ECO:0008006" key="4">
    <source>
        <dbReference type="Google" id="ProtNLM"/>
    </source>
</evidence>
<reference evidence="2" key="1">
    <citation type="submission" date="2022-05" db="EMBL/GenBank/DDBJ databases">
        <title>Sphingomonas sp. strain MG17 Genome sequencing and assembly.</title>
        <authorList>
            <person name="Kim I."/>
        </authorList>
    </citation>
    <scope>NUCLEOTIDE SEQUENCE</scope>
    <source>
        <strain evidence="2">MG17</strain>
    </source>
</reference>
<dbReference type="RefSeq" id="WP_254292240.1">
    <property type="nucleotide sequence ID" value="NZ_JAMLDX010000004.1"/>
</dbReference>
<feature type="transmembrane region" description="Helical" evidence="1">
    <location>
        <begin position="97"/>
        <end position="121"/>
    </location>
</feature>
<feature type="transmembrane region" description="Helical" evidence="1">
    <location>
        <begin position="141"/>
        <end position="170"/>
    </location>
</feature>
<dbReference type="AlphaFoldDB" id="A0A9X2HFZ8"/>
<feature type="transmembrane region" description="Helical" evidence="1">
    <location>
        <begin position="236"/>
        <end position="266"/>
    </location>
</feature>
<protein>
    <recommendedName>
        <fullName evidence="4">Glycerophosphoryl diester phosphodiesterase membrane domain-containing protein</fullName>
    </recommendedName>
</protein>
<keyword evidence="1" id="KW-1133">Transmembrane helix</keyword>
<evidence type="ECO:0000313" key="3">
    <source>
        <dbReference type="Proteomes" id="UP001139451"/>
    </source>
</evidence>
<accession>A0A9X2HFZ8</accession>
<comment type="caution">
    <text evidence="2">The sequence shown here is derived from an EMBL/GenBank/DDBJ whole genome shotgun (WGS) entry which is preliminary data.</text>
</comment>
<keyword evidence="3" id="KW-1185">Reference proteome</keyword>
<feature type="transmembrane region" description="Helical" evidence="1">
    <location>
        <begin position="191"/>
        <end position="224"/>
    </location>
</feature>
<evidence type="ECO:0000256" key="1">
    <source>
        <dbReference type="SAM" id="Phobius"/>
    </source>
</evidence>
<dbReference type="EMBL" id="JAMLDX010000004">
    <property type="protein sequence ID" value="MCP3730118.1"/>
    <property type="molecule type" value="Genomic_DNA"/>
</dbReference>